<accession>A0A0C9U8W6</accession>
<sequence length="219" mass="23711">MSTGFLHCGSGATRITGPTNRLAFSPRTRTPNVLSPSCLSPCIQAHTSPSDYSYKEFQGVKIDTPGTDAKQQRVARTKIASYYGINPTQSKRQTRAPSWTHIPVPGTGEVEIPQNFKLIAGYRHLVVLHHRFTREDSSPCAACASRRANASIVRGVIYVPPNIVDEIIGDKIRSPNKAAANLITKSFQGKLLDLSGKVLAPAQGGEDVDMVPATERPTC</sequence>
<evidence type="ECO:0000313" key="2">
    <source>
        <dbReference type="Proteomes" id="UP000053647"/>
    </source>
</evidence>
<gene>
    <name evidence="1" type="ORF">PAXINDRAFT_11406</name>
</gene>
<keyword evidence="2" id="KW-1185">Reference proteome</keyword>
<reference evidence="2" key="2">
    <citation type="submission" date="2015-01" db="EMBL/GenBank/DDBJ databases">
        <title>Evolutionary Origins and Diversification of the Mycorrhizal Mutualists.</title>
        <authorList>
            <consortium name="DOE Joint Genome Institute"/>
            <consortium name="Mycorrhizal Genomics Consortium"/>
            <person name="Kohler A."/>
            <person name="Kuo A."/>
            <person name="Nagy L.G."/>
            <person name="Floudas D."/>
            <person name="Copeland A."/>
            <person name="Barry K.W."/>
            <person name="Cichocki N."/>
            <person name="Veneault-Fourrey C."/>
            <person name="LaButti K."/>
            <person name="Lindquist E.A."/>
            <person name="Lipzen A."/>
            <person name="Lundell T."/>
            <person name="Morin E."/>
            <person name="Murat C."/>
            <person name="Riley R."/>
            <person name="Ohm R."/>
            <person name="Sun H."/>
            <person name="Tunlid A."/>
            <person name="Henrissat B."/>
            <person name="Grigoriev I.V."/>
            <person name="Hibbett D.S."/>
            <person name="Martin F."/>
        </authorList>
    </citation>
    <scope>NUCLEOTIDE SEQUENCE [LARGE SCALE GENOMIC DNA]</scope>
    <source>
        <strain evidence="2">ATCC 200175</strain>
    </source>
</reference>
<dbReference type="Proteomes" id="UP000053647">
    <property type="component" value="Unassembled WGS sequence"/>
</dbReference>
<proteinExistence type="predicted"/>
<reference evidence="1 2" key="1">
    <citation type="submission" date="2014-06" db="EMBL/GenBank/DDBJ databases">
        <authorList>
            <consortium name="DOE Joint Genome Institute"/>
            <person name="Kuo A."/>
            <person name="Kohler A."/>
            <person name="Nagy L.G."/>
            <person name="Floudas D."/>
            <person name="Copeland A."/>
            <person name="Barry K.W."/>
            <person name="Cichocki N."/>
            <person name="Veneault-Fourrey C."/>
            <person name="LaButti K."/>
            <person name="Lindquist E.A."/>
            <person name="Lipzen A."/>
            <person name="Lundell T."/>
            <person name="Morin E."/>
            <person name="Murat C."/>
            <person name="Sun H."/>
            <person name="Tunlid A."/>
            <person name="Henrissat B."/>
            <person name="Grigoriev I.V."/>
            <person name="Hibbett D.S."/>
            <person name="Martin F."/>
            <person name="Nordberg H.P."/>
            <person name="Cantor M.N."/>
            <person name="Hua S.X."/>
        </authorList>
    </citation>
    <scope>NUCLEOTIDE SEQUENCE [LARGE SCALE GENOMIC DNA]</scope>
    <source>
        <strain evidence="1 2">ATCC 200175</strain>
    </source>
</reference>
<dbReference type="EMBL" id="KN819335">
    <property type="protein sequence ID" value="KIJ15827.1"/>
    <property type="molecule type" value="Genomic_DNA"/>
</dbReference>
<dbReference type="OrthoDB" id="6132182at2759"/>
<dbReference type="HOGENOM" id="CLU_1261876_0_0_1"/>
<dbReference type="AlphaFoldDB" id="A0A0C9U8W6"/>
<organism evidence="1 2">
    <name type="scientific">Paxillus involutus ATCC 200175</name>
    <dbReference type="NCBI Taxonomy" id="664439"/>
    <lineage>
        <taxon>Eukaryota</taxon>
        <taxon>Fungi</taxon>
        <taxon>Dikarya</taxon>
        <taxon>Basidiomycota</taxon>
        <taxon>Agaricomycotina</taxon>
        <taxon>Agaricomycetes</taxon>
        <taxon>Agaricomycetidae</taxon>
        <taxon>Boletales</taxon>
        <taxon>Paxilineae</taxon>
        <taxon>Paxillaceae</taxon>
        <taxon>Paxillus</taxon>
    </lineage>
</organism>
<evidence type="ECO:0000313" key="1">
    <source>
        <dbReference type="EMBL" id="KIJ15827.1"/>
    </source>
</evidence>
<protein>
    <submittedName>
        <fullName evidence="1">Uncharacterized protein</fullName>
    </submittedName>
</protein>
<name>A0A0C9U8W6_PAXIN</name>